<protein>
    <submittedName>
        <fullName evidence="1">Uncharacterized protein</fullName>
    </submittedName>
</protein>
<evidence type="ECO:0000313" key="2">
    <source>
        <dbReference type="Proteomes" id="UP000266861"/>
    </source>
</evidence>
<comment type="caution">
    <text evidence="1">The sequence shown here is derived from an EMBL/GenBank/DDBJ whole genome shotgun (WGS) entry which is preliminary data.</text>
</comment>
<dbReference type="Proteomes" id="UP000266861">
    <property type="component" value="Unassembled WGS sequence"/>
</dbReference>
<evidence type="ECO:0000313" key="1">
    <source>
        <dbReference type="EMBL" id="RHZ43486.1"/>
    </source>
</evidence>
<proteinExistence type="predicted"/>
<dbReference type="AlphaFoldDB" id="A0A397G2F3"/>
<reference evidence="1 2" key="1">
    <citation type="submission" date="2018-08" db="EMBL/GenBank/DDBJ databases">
        <title>Genome and evolution of the arbuscular mycorrhizal fungus Diversispora epigaea (formerly Glomus versiforme) and its bacterial endosymbionts.</title>
        <authorList>
            <person name="Sun X."/>
            <person name="Fei Z."/>
            <person name="Harrison M."/>
        </authorList>
    </citation>
    <scope>NUCLEOTIDE SEQUENCE [LARGE SCALE GENOMIC DNA]</scope>
    <source>
        <strain evidence="1 2">IT104</strain>
    </source>
</reference>
<accession>A0A397G2F3</accession>
<gene>
    <name evidence="1" type="ORF">Glove_1066g6</name>
</gene>
<sequence>MGALCEKLGHTKNMKINQKIPMGALCEKLGHTKNMWIQGDNFDPHNGIKADTKNKVKDPLHGNKFAKYISLLHG</sequence>
<name>A0A397G2F3_9GLOM</name>
<keyword evidence="2" id="KW-1185">Reference proteome</keyword>
<organism evidence="1 2">
    <name type="scientific">Diversispora epigaea</name>
    <dbReference type="NCBI Taxonomy" id="1348612"/>
    <lineage>
        <taxon>Eukaryota</taxon>
        <taxon>Fungi</taxon>
        <taxon>Fungi incertae sedis</taxon>
        <taxon>Mucoromycota</taxon>
        <taxon>Glomeromycotina</taxon>
        <taxon>Glomeromycetes</taxon>
        <taxon>Diversisporales</taxon>
        <taxon>Diversisporaceae</taxon>
        <taxon>Diversispora</taxon>
    </lineage>
</organism>
<dbReference type="EMBL" id="PQFF01000662">
    <property type="protein sequence ID" value="RHZ43486.1"/>
    <property type="molecule type" value="Genomic_DNA"/>
</dbReference>